<evidence type="ECO:0000313" key="2">
    <source>
        <dbReference type="Proteomes" id="UP000681027"/>
    </source>
</evidence>
<gene>
    <name evidence="1" type="ORF">KHA94_05405</name>
</gene>
<evidence type="ECO:0000313" key="1">
    <source>
        <dbReference type="EMBL" id="MBS4189648.1"/>
    </source>
</evidence>
<name>A0ABS5NR89_9BACI</name>
<protein>
    <submittedName>
        <fullName evidence="1">WXG100 family type VII secretion target</fullName>
    </submittedName>
</protein>
<dbReference type="EMBL" id="JAGYPM010000001">
    <property type="protein sequence ID" value="MBS4189648.1"/>
    <property type="molecule type" value="Genomic_DNA"/>
</dbReference>
<keyword evidence="2" id="KW-1185">Reference proteome</keyword>
<proteinExistence type="predicted"/>
<reference evidence="1 2" key="1">
    <citation type="submission" date="2021-05" db="EMBL/GenBank/DDBJ databases">
        <title>Novel Bacillus species.</title>
        <authorList>
            <person name="Liu G."/>
        </authorList>
    </citation>
    <scope>NUCLEOTIDE SEQUENCE [LARGE SCALE GENOMIC DNA]</scope>
    <source>
        <strain evidence="1 2">FJAT-49705</strain>
    </source>
</reference>
<dbReference type="Proteomes" id="UP000681027">
    <property type="component" value="Unassembled WGS sequence"/>
</dbReference>
<accession>A0ABS5NR89</accession>
<dbReference type="InterPro" id="IPR010310">
    <property type="entry name" value="T7SS_ESAT-6-like"/>
</dbReference>
<comment type="caution">
    <text evidence="1">The sequence shown here is derived from an EMBL/GenBank/DDBJ whole genome shotgun (WGS) entry which is preliminary data.</text>
</comment>
<dbReference type="Pfam" id="PF06013">
    <property type="entry name" value="WXG100"/>
    <property type="match status" value="1"/>
</dbReference>
<dbReference type="RefSeq" id="WP_213101058.1">
    <property type="nucleotide sequence ID" value="NZ_JAGYPM010000001.1"/>
</dbReference>
<dbReference type="InterPro" id="IPR036689">
    <property type="entry name" value="ESAT-6-like_sf"/>
</dbReference>
<dbReference type="Gene3D" id="1.10.287.1060">
    <property type="entry name" value="ESAT-6-like"/>
    <property type="match status" value="1"/>
</dbReference>
<organism evidence="1 2">
    <name type="scientific">Cytobacillus citreus</name>
    <dbReference type="NCBI Taxonomy" id="2833586"/>
    <lineage>
        <taxon>Bacteria</taxon>
        <taxon>Bacillati</taxon>
        <taxon>Bacillota</taxon>
        <taxon>Bacilli</taxon>
        <taxon>Bacillales</taxon>
        <taxon>Bacillaceae</taxon>
        <taxon>Cytobacillus</taxon>
    </lineage>
</organism>
<sequence length="98" mass="11237">MASIKVNSKVMRDKANSLKTIANSIRAFTEEMTKEINSLKSSWEGQAAEVAVKKFSQLSNNFKEKYDTINQYAKFLENAAEQWDRTNQETIQAAENQR</sequence>
<dbReference type="SUPFAM" id="SSF140453">
    <property type="entry name" value="EsxAB dimer-like"/>
    <property type="match status" value="1"/>
</dbReference>